<dbReference type="OrthoDB" id="9811967at2"/>
<organism evidence="2">
    <name type="scientific">Pseudomonas saudimassiliensis</name>
    <dbReference type="NCBI Taxonomy" id="1461581"/>
    <lineage>
        <taxon>Bacteria</taxon>
        <taxon>Pseudomonadati</taxon>
        <taxon>Pseudomonadota</taxon>
        <taxon>Gammaproteobacteria</taxon>
        <taxon>Pseudomonadales</taxon>
        <taxon>Pseudomonadaceae</taxon>
        <taxon>Pseudomonas</taxon>
    </lineage>
</organism>
<feature type="transmembrane region" description="Helical" evidence="1">
    <location>
        <begin position="255"/>
        <end position="273"/>
    </location>
</feature>
<keyword evidence="1" id="KW-0812">Transmembrane</keyword>
<dbReference type="Pfam" id="PF17113">
    <property type="entry name" value="AmpE"/>
    <property type="match status" value="1"/>
</dbReference>
<dbReference type="InterPro" id="IPR052966">
    <property type="entry name" value="Beta-lactamase_Reg"/>
</dbReference>
<proteinExistence type="predicted"/>
<feature type="transmembrane region" description="Helical" evidence="1">
    <location>
        <begin position="141"/>
        <end position="162"/>
    </location>
</feature>
<dbReference type="PATRIC" id="fig|1461581.3.peg.835"/>
<sequence>MNFLVLLLVAVILAWTPWRAGYQQETLAPWVEWAGRRGSAWLALAVILLLLLPLGLLLWGVQGLLYGLLTLVLHVGLLLLCVGPHDPLGRLTADYQAAWERGDRAAAALIAEQQLGVAPEEADTLPTQVQDRLVTVTLQDYFVPAFWYLLLGPLGAVAWRLLLVTAQRPTLPAARPASMLAHALEWIPARLLGLSLALVGHFDVTLRTLRDLATSWDIPGGELASRCAQAALTAFTAGPPEATRQADLLADTRQLMIRALLTWAVVIAFLSMLG</sequence>
<evidence type="ECO:0000313" key="2">
    <source>
        <dbReference type="EMBL" id="CEA02748.1"/>
    </source>
</evidence>
<dbReference type="PANTHER" id="PTHR38684">
    <property type="entry name" value="PROTEIN AMPE"/>
    <property type="match status" value="1"/>
</dbReference>
<dbReference type="InterPro" id="IPR031347">
    <property type="entry name" value="AmpE"/>
</dbReference>
<dbReference type="AlphaFoldDB" id="A0A078M5N6"/>
<evidence type="ECO:0000256" key="1">
    <source>
        <dbReference type="SAM" id="Phobius"/>
    </source>
</evidence>
<dbReference type="RefSeq" id="WP_052508692.1">
    <property type="nucleotide sequence ID" value="NZ_LK391969.1"/>
</dbReference>
<keyword evidence="1" id="KW-0472">Membrane</keyword>
<gene>
    <name evidence="2" type="ORF">BN1049_00852</name>
</gene>
<dbReference type="GO" id="GO:0005886">
    <property type="term" value="C:plasma membrane"/>
    <property type="evidence" value="ECO:0007669"/>
    <property type="project" value="TreeGrafter"/>
</dbReference>
<feature type="transmembrane region" description="Helical" evidence="1">
    <location>
        <begin position="64"/>
        <end position="85"/>
    </location>
</feature>
<keyword evidence="1" id="KW-1133">Transmembrane helix</keyword>
<name>A0A078M5N6_9PSED</name>
<protein>
    <submittedName>
        <fullName evidence="2">Signaling modulator of AmpD, AmpE</fullName>
    </submittedName>
</protein>
<reference evidence="2" key="1">
    <citation type="submission" date="2014-07" db="EMBL/GenBank/DDBJ databases">
        <authorList>
            <person name="Urmite Genomes Urmite Genomes"/>
        </authorList>
    </citation>
    <scope>NUCLEOTIDE SEQUENCE</scope>
    <source>
        <strain evidence="2">12M76_air</strain>
    </source>
</reference>
<dbReference type="EMBL" id="LM997413">
    <property type="protein sequence ID" value="CEA02748.1"/>
    <property type="molecule type" value="Genomic_DNA"/>
</dbReference>
<accession>A0A078M5N6</accession>
<dbReference type="PANTHER" id="PTHR38684:SF1">
    <property type="entry name" value="PROTEIN AMPE"/>
    <property type="match status" value="1"/>
</dbReference>
<feature type="transmembrane region" description="Helical" evidence="1">
    <location>
        <begin position="39"/>
        <end position="59"/>
    </location>
</feature>
<dbReference type="GO" id="GO:0046677">
    <property type="term" value="P:response to antibiotic"/>
    <property type="evidence" value="ECO:0007669"/>
    <property type="project" value="TreeGrafter"/>
</dbReference>
<dbReference type="EMBL" id="LK391969">
    <property type="protein sequence ID" value="CEF25932.1"/>
    <property type="molecule type" value="Genomic_DNA"/>
</dbReference>